<organism evidence="3">
    <name type="scientific">Enterobius vermicularis</name>
    <name type="common">Human pinworm</name>
    <dbReference type="NCBI Taxonomy" id="51028"/>
    <lineage>
        <taxon>Eukaryota</taxon>
        <taxon>Metazoa</taxon>
        <taxon>Ecdysozoa</taxon>
        <taxon>Nematoda</taxon>
        <taxon>Chromadorea</taxon>
        <taxon>Rhabditida</taxon>
        <taxon>Spirurina</taxon>
        <taxon>Oxyuridomorpha</taxon>
        <taxon>Oxyuroidea</taxon>
        <taxon>Oxyuridae</taxon>
        <taxon>Enterobius</taxon>
    </lineage>
</organism>
<sequence length="204" mass="23297">MISIENLTFTKSNEHQRNISDRVHNLGSINEVKEFRKLDMTVFQHHTVEHPKESKSSSSDHYDEKYISLNCVWFLYLIFGAELVPQAAAQAFICDVGLELFFCHGSIADLNQMTNISPSVGNQIEARLSADDFDAVSYVRECLQEVKSGDEVKHLRALRSKLNALNNASSDSIRKNIFQNYHQFIETFMCKRGCLTLIFRVLSS</sequence>
<protein>
    <submittedName>
        <fullName evidence="1 3">Uncharacterized protein</fullName>
    </submittedName>
</protein>
<evidence type="ECO:0000313" key="2">
    <source>
        <dbReference type="Proteomes" id="UP000274131"/>
    </source>
</evidence>
<dbReference type="OrthoDB" id="642193at2759"/>
<keyword evidence="2" id="KW-1185">Reference proteome</keyword>
<dbReference type="Pfam" id="PF08700">
    <property type="entry name" value="VPS51_Exo84_N"/>
    <property type="match status" value="1"/>
</dbReference>
<reference evidence="3" key="1">
    <citation type="submission" date="2017-02" db="UniProtKB">
        <authorList>
            <consortium name="WormBaseParasite"/>
        </authorList>
    </citation>
    <scope>IDENTIFICATION</scope>
</reference>
<dbReference type="STRING" id="51028.A0A0N4V3S7"/>
<proteinExistence type="predicted"/>
<dbReference type="Proteomes" id="UP000274131">
    <property type="component" value="Unassembled WGS sequence"/>
</dbReference>
<evidence type="ECO:0000313" key="3">
    <source>
        <dbReference type="WBParaSite" id="EVEC_0000472301-mRNA-1"/>
    </source>
</evidence>
<dbReference type="WBParaSite" id="EVEC_0000472301-mRNA-1">
    <property type="protein sequence ID" value="EVEC_0000472301-mRNA-1"/>
    <property type="gene ID" value="EVEC_0000472301"/>
</dbReference>
<gene>
    <name evidence="1" type="ORF">EVEC_LOCUS4431</name>
</gene>
<dbReference type="EMBL" id="UXUI01007855">
    <property type="protein sequence ID" value="VDD89680.1"/>
    <property type="molecule type" value="Genomic_DNA"/>
</dbReference>
<name>A0A0N4V3S7_ENTVE</name>
<accession>A0A0N4V3S7</accession>
<dbReference type="AlphaFoldDB" id="A0A0N4V3S7"/>
<evidence type="ECO:0000313" key="1">
    <source>
        <dbReference type="EMBL" id="VDD89680.1"/>
    </source>
</evidence>
<reference evidence="1 2" key="2">
    <citation type="submission" date="2018-10" db="EMBL/GenBank/DDBJ databases">
        <authorList>
            <consortium name="Pathogen Informatics"/>
        </authorList>
    </citation>
    <scope>NUCLEOTIDE SEQUENCE [LARGE SCALE GENOMIC DNA]</scope>
</reference>